<dbReference type="AlphaFoldDB" id="A0A0N4VM03"/>
<accession>A0A0N4VM03</accession>
<evidence type="ECO:0000256" key="3">
    <source>
        <dbReference type="SAM" id="SignalP"/>
    </source>
</evidence>
<feature type="signal peptide" evidence="3">
    <location>
        <begin position="1"/>
        <end position="23"/>
    </location>
</feature>
<dbReference type="Proteomes" id="UP000274131">
    <property type="component" value="Unassembled WGS sequence"/>
</dbReference>
<reference evidence="4 5" key="2">
    <citation type="submission" date="2018-10" db="EMBL/GenBank/DDBJ databases">
        <authorList>
            <consortium name="Pathogen Informatics"/>
        </authorList>
    </citation>
    <scope>NUCLEOTIDE SEQUENCE [LARGE SCALE GENOMIC DNA]</scope>
</reference>
<protein>
    <submittedName>
        <fullName evidence="6">Conserved secreted protein</fullName>
    </submittedName>
</protein>
<dbReference type="EMBL" id="UXUI01011709">
    <property type="protein sequence ID" value="VDD96448.1"/>
    <property type="molecule type" value="Genomic_DNA"/>
</dbReference>
<keyword evidence="5" id="KW-1185">Reference proteome</keyword>
<reference evidence="6" key="1">
    <citation type="submission" date="2017-02" db="UniProtKB">
        <authorList>
            <consortium name="WormBaseParasite"/>
        </authorList>
    </citation>
    <scope>IDENTIFICATION</scope>
</reference>
<dbReference type="WBParaSite" id="EVEC_0001195401-mRNA-1">
    <property type="protein sequence ID" value="EVEC_0001195401-mRNA-1"/>
    <property type="gene ID" value="EVEC_0001195401"/>
</dbReference>
<keyword evidence="2" id="KW-0812">Transmembrane</keyword>
<evidence type="ECO:0000313" key="6">
    <source>
        <dbReference type="WBParaSite" id="EVEC_0001195401-mRNA-1"/>
    </source>
</evidence>
<gene>
    <name evidence="4" type="ORF">EVEC_LOCUS11199</name>
</gene>
<name>A0A0N4VM03_ENTVE</name>
<proteinExistence type="predicted"/>
<feature type="region of interest" description="Disordered" evidence="1">
    <location>
        <begin position="203"/>
        <end position="279"/>
    </location>
</feature>
<keyword evidence="3" id="KW-0732">Signal</keyword>
<keyword evidence="2" id="KW-1133">Transmembrane helix</keyword>
<organism evidence="6">
    <name type="scientific">Enterobius vermicularis</name>
    <name type="common">Human pinworm</name>
    <dbReference type="NCBI Taxonomy" id="51028"/>
    <lineage>
        <taxon>Eukaryota</taxon>
        <taxon>Metazoa</taxon>
        <taxon>Ecdysozoa</taxon>
        <taxon>Nematoda</taxon>
        <taxon>Chromadorea</taxon>
        <taxon>Rhabditida</taxon>
        <taxon>Spirurina</taxon>
        <taxon>Oxyuridomorpha</taxon>
        <taxon>Oxyuroidea</taxon>
        <taxon>Oxyuridae</taxon>
        <taxon>Enterobius</taxon>
    </lineage>
</organism>
<evidence type="ECO:0000313" key="4">
    <source>
        <dbReference type="EMBL" id="VDD96448.1"/>
    </source>
</evidence>
<feature type="chain" id="PRO_5043123042" evidence="3">
    <location>
        <begin position="24"/>
        <end position="369"/>
    </location>
</feature>
<keyword evidence="2" id="KW-0472">Membrane</keyword>
<evidence type="ECO:0000313" key="5">
    <source>
        <dbReference type="Proteomes" id="UP000274131"/>
    </source>
</evidence>
<evidence type="ECO:0000256" key="2">
    <source>
        <dbReference type="SAM" id="Phobius"/>
    </source>
</evidence>
<feature type="transmembrane region" description="Helical" evidence="2">
    <location>
        <begin position="350"/>
        <end position="368"/>
    </location>
</feature>
<evidence type="ECO:0000256" key="1">
    <source>
        <dbReference type="SAM" id="MobiDB-lite"/>
    </source>
</evidence>
<feature type="compositionally biased region" description="Polar residues" evidence="1">
    <location>
        <begin position="231"/>
        <end position="261"/>
    </location>
</feature>
<sequence>MRQMQLLYLAVILFYAISDFSSAAVTVRVLTPAPRKTSPSPAEIVWGETVYAISSPNAKPHIYTYVDGSANPLNLPQTENLEKSEVLNTADSNTRLWPDYESINEETTTIKSDSDEQYHFVTTDPTPFKTADYEDSISVTSETADSEDVPEDEQPTTLQEKLENRTTELKEFEKILDGREGTLFPEFSESATVPSSVVKTLENPTLATDRKGSKSSLTEESLDDQEPVLTDLSNNSSTFKTQISPLPNADGTNDETPTVAGTNDRIPTVVDGTSSINEGTESPTVLLITENDSSNGNGTAVINVAKPTGETEEPAVKIDILGSTSSIPVVEFETMTTASNIQQNGATKKSLSVLVFSFILLLISFVNFM</sequence>